<dbReference type="AlphaFoldDB" id="Q0ZST6"/>
<dbReference type="GO" id="GO:0016042">
    <property type="term" value="P:lipid catabolic process"/>
    <property type="evidence" value="ECO:0007669"/>
    <property type="project" value="UniProtKB-KW"/>
</dbReference>
<name>Q0ZST6_PHLAR</name>
<sequence length="415" mass="46630">MYVAQKVLFALVLFISGDKLQSLASENEVHVKQKSSILHSKNDFVDLSKSHGYAAEEHTVKTDDGYLLTLHRIPRGVKAQKNSKGVVFLLHGLLCSSVDWIILGPQSALAFLLAEEGYDVWLGNARGNTFSRRHVSRGVKSKAFWKFSWHEIGIYDLPAMIDYALNATRQTSLHYIGYSQGSTAFLVMASMRREYMKKVSMFQALGPAVYLSNTRSFVVRTLAPFTSQFQMLNSILGTTEFLPRGTLLDSASKLFCHLHSPIKILCSNILFLMAGFDSEQIDMKLLPTILAHSPAGASVNQIVHYLQCVKTGKFSLFDYGSSENMVKYNATTPPEYPIEQMTVPTVIHYGLNDVFCSVTDVQKLIQKLPNVVGNYSVPFAKFNHLDFIYAKRARELVYDRVIENLTNNLENNIES</sequence>
<feature type="active site" description="Charge relay system" evidence="8">
    <location>
        <position position="384"/>
    </location>
</feature>
<feature type="active site" description="Charge relay system" evidence="8">
    <location>
        <position position="353"/>
    </location>
</feature>
<keyword evidence="3 7" id="KW-0378">Hydrolase</keyword>
<evidence type="ECO:0000256" key="1">
    <source>
        <dbReference type="ARBA" id="ARBA00010701"/>
    </source>
</evidence>
<evidence type="ECO:0000256" key="9">
    <source>
        <dbReference type="SAM" id="SignalP"/>
    </source>
</evidence>
<dbReference type="PANTHER" id="PTHR11005">
    <property type="entry name" value="LYSOSOMAL ACID LIPASE-RELATED"/>
    <property type="match status" value="1"/>
</dbReference>
<evidence type="ECO:0000256" key="6">
    <source>
        <dbReference type="ARBA" id="ARBA00023180"/>
    </source>
</evidence>
<organism evidence="11">
    <name type="scientific">Phlebotomus argentipes</name>
    <name type="common">Phlebotomine sand fly</name>
    <dbReference type="NCBI Taxonomy" id="94469"/>
    <lineage>
        <taxon>Eukaryota</taxon>
        <taxon>Metazoa</taxon>
        <taxon>Ecdysozoa</taxon>
        <taxon>Arthropoda</taxon>
        <taxon>Hexapoda</taxon>
        <taxon>Insecta</taxon>
        <taxon>Pterygota</taxon>
        <taxon>Neoptera</taxon>
        <taxon>Endopterygota</taxon>
        <taxon>Diptera</taxon>
        <taxon>Nematocera</taxon>
        <taxon>Psychodoidea</taxon>
        <taxon>Psychodidae</taxon>
        <taxon>Phlebotomus</taxon>
        <taxon>Euphlebotomus</taxon>
    </lineage>
</organism>
<feature type="domain" description="Partial AB-hydrolase lipase" evidence="10">
    <location>
        <begin position="46"/>
        <end position="102"/>
    </location>
</feature>
<dbReference type="ESTHER" id="9dipt-q0zst6">
    <property type="family name" value="Acidic_Lipase"/>
</dbReference>
<dbReference type="PIRSF" id="PIRSF000862">
    <property type="entry name" value="Steryl_ester_lip"/>
    <property type="match status" value="1"/>
</dbReference>
<evidence type="ECO:0000256" key="3">
    <source>
        <dbReference type="ARBA" id="ARBA00022801"/>
    </source>
</evidence>
<reference evidence="11" key="2">
    <citation type="journal article" date="2006" name="BMC Genomics">
        <title>Comparative salivary gland transcriptomics of sandfly vectors of visceral leishmaniasis.</title>
        <authorList>
            <person name="Anderson J.M."/>
            <person name="Oliveira F."/>
            <person name="Kamhawi S."/>
            <person name="Mans B.J."/>
            <person name="Reynoso D."/>
            <person name="Seitz A.E."/>
            <person name="Lawyer P."/>
            <person name="Garfield M."/>
            <person name="Pham M."/>
            <person name="Valenzuela J.G."/>
        </authorList>
    </citation>
    <scope>NUCLEOTIDE SEQUENCE</scope>
</reference>
<accession>Q0ZST6</accession>
<evidence type="ECO:0000259" key="10">
    <source>
        <dbReference type="Pfam" id="PF04083"/>
    </source>
</evidence>
<evidence type="ECO:0000256" key="5">
    <source>
        <dbReference type="ARBA" id="ARBA00023098"/>
    </source>
</evidence>
<dbReference type="VEuPathDB" id="VectorBase:PARGI1_009289"/>
<keyword evidence="6" id="KW-0325">Glycoprotein</keyword>
<feature type="signal peptide" evidence="9">
    <location>
        <begin position="1"/>
        <end position="24"/>
    </location>
</feature>
<keyword evidence="2 9" id="KW-0732">Signal</keyword>
<dbReference type="GO" id="GO:0016788">
    <property type="term" value="F:hydrolase activity, acting on ester bonds"/>
    <property type="evidence" value="ECO:0007669"/>
    <property type="project" value="InterPro"/>
</dbReference>
<evidence type="ECO:0000256" key="4">
    <source>
        <dbReference type="ARBA" id="ARBA00022963"/>
    </source>
</evidence>
<keyword evidence="4 7" id="KW-0442">Lipid degradation</keyword>
<feature type="active site" description="Nucleophile" evidence="8">
    <location>
        <position position="179"/>
    </location>
</feature>
<keyword evidence="5" id="KW-0443">Lipid metabolism</keyword>
<dbReference type="Gene3D" id="3.40.50.1820">
    <property type="entry name" value="alpha/beta hydrolase"/>
    <property type="match status" value="1"/>
</dbReference>
<evidence type="ECO:0000256" key="8">
    <source>
        <dbReference type="PIRSR" id="PIRSR000862-1"/>
    </source>
</evidence>
<comment type="similarity">
    <text evidence="1 7">Belongs to the AB hydrolase superfamily. Lipase family.</text>
</comment>
<dbReference type="Pfam" id="PF04083">
    <property type="entry name" value="Abhydro_lipase"/>
    <property type="match status" value="1"/>
</dbReference>
<dbReference type="InterPro" id="IPR029058">
    <property type="entry name" value="AB_hydrolase_fold"/>
</dbReference>
<protein>
    <recommendedName>
        <fullName evidence="7">Lipase</fullName>
    </recommendedName>
</protein>
<dbReference type="EMBL" id="DQ136160">
    <property type="protein sequence ID" value="ABA12145.1"/>
    <property type="molecule type" value="mRNA"/>
</dbReference>
<dbReference type="FunFam" id="3.40.50.1820:FF:000021">
    <property type="entry name" value="Lipase"/>
    <property type="match status" value="1"/>
</dbReference>
<feature type="chain" id="PRO_5004179491" description="Lipase" evidence="9">
    <location>
        <begin position="25"/>
        <end position="415"/>
    </location>
</feature>
<dbReference type="InterPro" id="IPR025483">
    <property type="entry name" value="Lipase_euk"/>
</dbReference>
<dbReference type="InterPro" id="IPR006693">
    <property type="entry name" value="AB_hydrolase_lipase"/>
</dbReference>
<proteinExistence type="evidence at transcript level"/>
<evidence type="ECO:0000256" key="2">
    <source>
        <dbReference type="ARBA" id="ARBA00022729"/>
    </source>
</evidence>
<dbReference type="SUPFAM" id="SSF53474">
    <property type="entry name" value="alpha/beta-Hydrolases"/>
    <property type="match status" value="1"/>
</dbReference>
<reference evidence="11" key="1">
    <citation type="submission" date="2005-07" db="EMBL/GenBank/DDBJ databases">
        <title>Comparative analysis of the salivary transcripts from sand fly vectors of visceral leishmaniasis.</title>
        <authorList>
            <person name="Anderson J."/>
            <person name="Oliveira F."/>
            <person name="Kamhawi S."/>
            <person name="Reynoso D."/>
            <person name="Seitz A."/>
            <person name="Lawyer P."/>
            <person name="Rowton E."/>
            <person name="MyPham V."/>
            <person name="Garfield M."/>
            <person name="Valenzuela J.G."/>
        </authorList>
    </citation>
    <scope>NUCLEOTIDE SEQUENCE</scope>
</reference>
<evidence type="ECO:0000256" key="7">
    <source>
        <dbReference type="PIRNR" id="PIRNR000862"/>
    </source>
</evidence>
<evidence type="ECO:0000313" key="11">
    <source>
        <dbReference type="EMBL" id="ABA12145.1"/>
    </source>
</evidence>